<dbReference type="AlphaFoldDB" id="A0A1S3H9E4"/>
<evidence type="ECO:0000256" key="5">
    <source>
        <dbReference type="ARBA" id="ARBA00015196"/>
    </source>
</evidence>
<evidence type="ECO:0000256" key="1">
    <source>
        <dbReference type="ARBA" id="ARBA00001946"/>
    </source>
</evidence>
<accession>A0A1S3H9E4</accession>
<keyword evidence="6" id="KW-0028">Amino-acid biosynthesis</keyword>
<reference evidence="14 15" key="1">
    <citation type="submission" date="2025-04" db="UniProtKB">
        <authorList>
            <consortium name="RefSeq"/>
        </authorList>
    </citation>
    <scope>IDENTIFICATION</scope>
    <source>
        <tissue evidence="14 15">Gonads</tissue>
    </source>
</reference>
<evidence type="ECO:0000256" key="3">
    <source>
        <dbReference type="ARBA" id="ARBA00009184"/>
    </source>
</evidence>
<dbReference type="UniPathway" id="UPA00135">
    <property type="reaction ID" value="UER00198"/>
</dbReference>
<evidence type="ECO:0000256" key="8">
    <source>
        <dbReference type="ARBA" id="ARBA00022801"/>
    </source>
</evidence>
<dbReference type="GeneID" id="106152633"/>
<dbReference type="SUPFAM" id="SSF56784">
    <property type="entry name" value="HAD-like"/>
    <property type="match status" value="1"/>
</dbReference>
<keyword evidence="8" id="KW-0378">Hydrolase</keyword>
<feature type="active site" description="Proton donor" evidence="12">
    <location>
        <position position="59"/>
    </location>
</feature>
<evidence type="ECO:0000256" key="11">
    <source>
        <dbReference type="ARBA" id="ARBA00031693"/>
    </source>
</evidence>
<organism evidence="13 15">
    <name type="scientific">Lingula anatina</name>
    <name type="common">Brachiopod</name>
    <name type="synonym">Lingula unguis</name>
    <dbReference type="NCBI Taxonomy" id="7574"/>
    <lineage>
        <taxon>Eukaryota</taxon>
        <taxon>Metazoa</taxon>
        <taxon>Spiralia</taxon>
        <taxon>Lophotrochozoa</taxon>
        <taxon>Brachiopoda</taxon>
        <taxon>Linguliformea</taxon>
        <taxon>Lingulata</taxon>
        <taxon>Lingulida</taxon>
        <taxon>Linguloidea</taxon>
        <taxon>Lingulidae</taxon>
        <taxon>Lingula</taxon>
    </lineage>
</organism>
<dbReference type="InterPro" id="IPR004469">
    <property type="entry name" value="PSP"/>
</dbReference>
<keyword evidence="10" id="KW-0718">Serine biosynthesis</keyword>
<dbReference type="KEGG" id="lak:106152633"/>
<dbReference type="InterPro" id="IPR036412">
    <property type="entry name" value="HAD-like_sf"/>
</dbReference>
<dbReference type="FunFam" id="3.40.50.1000:FF:000077">
    <property type="entry name" value="Phosphoserine phosphatase, chloroplastic"/>
    <property type="match status" value="1"/>
</dbReference>
<dbReference type="PANTHER" id="PTHR43344">
    <property type="entry name" value="PHOSPHOSERINE PHOSPHATASE"/>
    <property type="match status" value="1"/>
</dbReference>
<dbReference type="GO" id="GO:0006564">
    <property type="term" value="P:L-serine biosynthetic process"/>
    <property type="evidence" value="ECO:0007669"/>
    <property type="project" value="UniProtKB-KW"/>
</dbReference>
<dbReference type="OrthoDB" id="27226at2759"/>
<comment type="similarity">
    <text evidence="3">Belongs to the HAD-like hydrolase superfamily. SerB family.</text>
</comment>
<dbReference type="STRING" id="7574.A0A1S3H9E4"/>
<dbReference type="GO" id="GO:0000287">
    <property type="term" value="F:magnesium ion binding"/>
    <property type="evidence" value="ECO:0007669"/>
    <property type="project" value="TreeGrafter"/>
</dbReference>
<keyword evidence="13" id="KW-1185">Reference proteome</keyword>
<dbReference type="NCBIfam" id="TIGR00338">
    <property type="entry name" value="serB"/>
    <property type="match status" value="1"/>
</dbReference>
<dbReference type="Gene3D" id="1.10.150.210">
    <property type="entry name" value="Phosphoserine phosphatase, domain 2"/>
    <property type="match status" value="1"/>
</dbReference>
<dbReference type="RefSeq" id="XP_013381748.1">
    <property type="nucleotide sequence ID" value="XM_013526294.1"/>
</dbReference>
<evidence type="ECO:0000313" key="13">
    <source>
        <dbReference type="Proteomes" id="UP000085678"/>
    </source>
</evidence>
<comment type="cofactor">
    <cofactor evidence="1">
        <name>Mg(2+)</name>
        <dbReference type="ChEBI" id="CHEBI:18420"/>
    </cofactor>
</comment>
<dbReference type="NCBIfam" id="TIGR01488">
    <property type="entry name" value="HAD-SF-IB"/>
    <property type="match status" value="1"/>
</dbReference>
<comment type="pathway">
    <text evidence="2">Amino-acid biosynthesis; L-serine biosynthesis; L-serine from 3-phospho-D-glycerate: step 3/3.</text>
</comment>
<evidence type="ECO:0000256" key="6">
    <source>
        <dbReference type="ARBA" id="ARBA00022605"/>
    </source>
</evidence>
<evidence type="ECO:0000256" key="2">
    <source>
        <dbReference type="ARBA" id="ARBA00005135"/>
    </source>
</evidence>
<evidence type="ECO:0000313" key="14">
    <source>
        <dbReference type="RefSeq" id="XP_013381748.1"/>
    </source>
</evidence>
<dbReference type="GO" id="GO:0036424">
    <property type="term" value="F:L-phosphoserine phosphatase activity"/>
    <property type="evidence" value="ECO:0007669"/>
    <property type="project" value="InterPro"/>
</dbReference>
<dbReference type="Proteomes" id="UP000085678">
    <property type="component" value="Unplaced"/>
</dbReference>
<proteinExistence type="inferred from homology"/>
<keyword evidence="9" id="KW-0460">Magnesium</keyword>
<evidence type="ECO:0000313" key="15">
    <source>
        <dbReference type="RefSeq" id="XP_013381749.1"/>
    </source>
</evidence>
<evidence type="ECO:0000256" key="10">
    <source>
        <dbReference type="ARBA" id="ARBA00023299"/>
    </source>
</evidence>
<feature type="active site" description="Nucleophile" evidence="12">
    <location>
        <position position="57"/>
    </location>
</feature>
<dbReference type="PANTHER" id="PTHR43344:SF2">
    <property type="entry name" value="PHOSPHOSERINE PHOSPHATASE"/>
    <property type="match status" value="1"/>
</dbReference>
<evidence type="ECO:0000256" key="12">
    <source>
        <dbReference type="PIRSR" id="PIRSR604469-1"/>
    </source>
</evidence>
<protein>
    <recommendedName>
        <fullName evidence="5">Phosphoserine phosphatase</fullName>
        <ecNumber evidence="4">3.1.3.3</ecNumber>
    </recommendedName>
    <alternativeName>
        <fullName evidence="11">O-phosphoserine phosphohydrolase</fullName>
    </alternativeName>
</protein>
<dbReference type="CDD" id="cd04309">
    <property type="entry name" value="HAD_PSP_eu"/>
    <property type="match status" value="1"/>
</dbReference>
<name>A0A1S3H9E4_LINAN</name>
<sequence length="261" mass="28945">MSWKKQLIAGIYKRRAFSSASISFGSSSAVTEHHHINMLTKEAVKQIWRSADAVCFDVDSTVIEDEAIDEMAEFCGVGEQVAAWTKKAMGGSVSFREALQERLKIINATEKQVQDFVENNPPKFTKGIETLIKLLQRRGVPVYLVSGGFKQVILPAARLLKIPADRVFANVLLFEDGKYAGFDKEQPTSESGGKGRVISILKKKYGYQKLVMIGDGATDMEACPPGDAFIGFGGNQIRQKVQLEAKWFVTDFNELISELSR</sequence>
<dbReference type="GO" id="GO:0005737">
    <property type="term" value="C:cytoplasm"/>
    <property type="evidence" value="ECO:0007669"/>
    <property type="project" value="TreeGrafter"/>
</dbReference>
<dbReference type="InterPro" id="IPR023214">
    <property type="entry name" value="HAD_sf"/>
</dbReference>
<dbReference type="InterPro" id="IPR050582">
    <property type="entry name" value="HAD-like_SerB"/>
</dbReference>
<dbReference type="Gene3D" id="3.40.50.1000">
    <property type="entry name" value="HAD superfamily/HAD-like"/>
    <property type="match status" value="1"/>
</dbReference>
<evidence type="ECO:0000256" key="7">
    <source>
        <dbReference type="ARBA" id="ARBA00022723"/>
    </source>
</evidence>
<evidence type="ECO:0000256" key="9">
    <source>
        <dbReference type="ARBA" id="ARBA00022842"/>
    </source>
</evidence>
<keyword evidence="7" id="KW-0479">Metal-binding</keyword>
<dbReference type="RefSeq" id="XP_013381749.1">
    <property type="nucleotide sequence ID" value="XM_013526295.1"/>
</dbReference>
<dbReference type="Pfam" id="PF00702">
    <property type="entry name" value="Hydrolase"/>
    <property type="match status" value="1"/>
</dbReference>
<gene>
    <name evidence="14 15" type="primary">LOC106152633</name>
</gene>
<evidence type="ECO:0000256" key="4">
    <source>
        <dbReference type="ARBA" id="ARBA00012640"/>
    </source>
</evidence>
<dbReference type="EC" id="3.1.3.3" evidence="4"/>